<keyword evidence="3" id="KW-0677">Repeat</keyword>
<keyword evidence="1" id="KW-0147">Chitin-binding</keyword>
<dbReference type="PANTHER" id="PTHR23301:SF106">
    <property type="entry name" value="CHITIN-BINDING TYPE-2 DOMAIN-CONTAINING PROTEIN-RELATED"/>
    <property type="match status" value="1"/>
</dbReference>
<dbReference type="InterPro" id="IPR036508">
    <property type="entry name" value="Chitin-bd_dom_sf"/>
</dbReference>
<evidence type="ECO:0000256" key="2">
    <source>
        <dbReference type="ARBA" id="ARBA00022729"/>
    </source>
</evidence>
<dbReference type="AlphaFoldDB" id="A0A6P8XLJ4"/>
<keyword evidence="4" id="KW-1015">Disulfide bond</keyword>
<evidence type="ECO:0000259" key="8">
    <source>
        <dbReference type="PROSITE" id="PS50940"/>
    </source>
</evidence>
<dbReference type="Pfam" id="PF01607">
    <property type="entry name" value="CBM_14"/>
    <property type="match status" value="4"/>
</dbReference>
<name>A0A6P8XLJ4_DROAB</name>
<evidence type="ECO:0000313" key="10">
    <source>
        <dbReference type="RefSeq" id="XP_034099422.2"/>
    </source>
</evidence>
<dbReference type="GeneID" id="117564667"/>
<dbReference type="OrthoDB" id="6020543at2759"/>
<dbReference type="Gene3D" id="2.170.140.10">
    <property type="entry name" value="Chitin binding domain"/>
    <property type="match status" value="1"/>
</dbReference>
<evidence type="ECO:0000256" key="5">
    <source>
        <dbReference type="ARBA" id="ARBA00023180"/>
    </source>
</evidence>
<accession>A0A6P8XLJ4</accession>
<feature type="domain" description="Chitin-binding type-2" evidence="8">
    <location>
        <begin position="277"/>
        <end position="344"/>
    </location>
</feature>
<keyword evidence="5" id="KW-0325">Glycoprotein</keyword>
<keyword evidence="2 7" id="KW-0732">Signal</keyword>
<evidence type="ECO:0000256" key="6">
    <source>
        <dbReference type="SAM" id="MobiDB-lite"/>
    </source>
</evidence>
<dbReference type="Proteomes" id="UP000515160">
    <property type="component" value="Chromosome 2L"/>
</dbReference>
<proteinExistence type="predicted"/>
<feature type="signal peptide" evidence="7">
    <location>
        <begin position="1"/>
        <end position="22"/>
    </location>
</feature>
<organism evidence="9 10">
    <name type="scientific">Drosophila albomicans</name>
    <name type="common">Fruit fly</name>
    <dbReference type="NCBI Taxonomy" id="7291"/>
    <lineage>
        <taxon>Eukaryota</taxon>
        <taxon>Metazoa</taxon>
        <taxon>Ecdysozoa</taxon>
        <taxon>Arthropoda</taxon>
        <taxon>Hexapoda</taxon>
        <taxon>Insecta</taxon>
        <taxon>Pterygota</taxon>
        <taxon>Neoptera</taxon>
        <taxon>Endopterygota</taxon>
        <taxon>Diptera</taxon>
        <taxon>Brachycera</taxon>
        <taxon>Muscomorpha</taxon>
        <taxon>Ephydroidea</taxon>
        <taxon>Drosophilidae</taxon>
        <taxon>Drosophila</taxon>
    </lineage>
</organism>
<evidence type="ECO:0000313" key="9">
    <source>
        <dbReference type="Proteomes" id="UP000515160"/>
    </source>
</evidence>
<feature type="region of interest" description="Disordered" evidence="6">
    <location>
        <begin position="342"/>
        <end position="383"/>
    </location>
</feature>
<feature type="domain" description="Chitin-binding type-2" evidence="8">
    <location>
        <begin position="92"/>
        <end position="142"/>
    </location>
</feature>
<dbReference type="InterPro" id="IPR002557">
    <property type="entry name" value="Chitin-bd_dom"/>
</dbReference>
<dbReference type="InterPro" id="IPR051940">
    <property type="entry name" value="Chitin_bind-dev_reg"/>
</dbReference>
<evidence type="ECO:0000256" key="4">
    <source>
        <dbReference type="ARBA" id="ARBA00023157"/>
    </source>
</evidence>
<dbReference type="GO" id="GO:0005576">
    <property type="term" value="C:extracellular region"/>
    <property type="evidence" value="ECO:0007669"/>
    <property type="project" value="InterPro"/>
</dbReference>
<feature type="domain" description="Chitin-binding type-2" evidence="8">
    <location>
        <begin position="220"/>
        <end position="265"/>
    </location>
</feature>
<protein>
    <submittedName>
        <fullName evidence="10">Peritrophin-48-like</fullName>
    </submittedName>
</protein>
<dbReference type="SMART" id="SM00494">
    <property type="entry name" value="ChtBD2"/>
    <property type="match status" value="4"/>
</dbReference>
<dbReference type="PROSITE" id="PS50940">
    <property type="entry name" value="CHIT_BIND_II"/>
    <property type="match status" value="4"/>
</dbReference>
<dbReference type="RefSeq" id="XP_034099422.2">
    <property type="nucleotide sequence ID" value="XM_034243531.2"/>
</dbReference>
<reference evidence="10" key="1">
    <citation type="submission" date="2025-08" db="UniProtKB">
        <authorList>
            <consortium name="RefSeq"/>
        </authorList>
    </citation>
    <scope>IDENTIFICATION</scope>
    <source>
        <strain evidence="10">15112-1751.03</strain>
        <tissue evidence="10">Whole Adult</tissue>
    </source>
</reference>
<evidence type="ECO:0000256" key="7">
    <source>
        <dbReference type="SAM" id="SignalP"/>
    </source>
</evidence>
<sequence length="383" mass="40591">MAGYYLLATVLCLAVGNALATAVVLEGTYNVTQVCTMVKAGTRIGGTQSCDYFYTCTSSGPKKATCATGYTYNYKTQSCVPTGQASCYYGLANPCAGNTGNKWVPHVSNCQAWYWCNDDKIAGNGECADGLKFESATQRCVYGRCSSNVAGSGDVSICSVVPPNVYFGATDSCKTWNYCSDSGVLSTSACNSSAFIVSTGECGYSSYPGACDRVTSDPVPTTCTTLGTKQADPEVCGSYYVCDGSIFQLNKCPTGAYYDVAKETCVLRQTAVPIATCNRCQDTYIGFANAVDDKLCNSYYYCEHGEHGSTSTCPTGKYFNEELQACDDDNDLATYVIDNGACSGAKATDSSEADEDSAETKEDTKEESTETKEASNDTKSGAK</sequence>
<dbReference type="GO" id="GO:0008061">
    <property type="term" value="F:chitin binding"/>
    <property type="evidence" value="ECO:0007669"/>
    <property type="project" value="UniProtKB-KW"/>
</dbReference>
<gene>
    <name evidence="10" type="primary">LOC117564667</name>
</gene>
<evidence type="ECO:0000256" key="3">
    <source>
        <dbReference type="ARBA" id="ARBA00022737"/>
    </source>
</evidence>
<dbReference type="SUPFAM" id="SSF57625">
    <property type="entry name" value="Invertebrate chitin-binding proteins"/>
    <property type="match status" value="4"/>
</dbReference>
<evidence type="ECO:0000256" key="1">
    <source>
        <dbReference type="ARBA" id="ARBA00022669"/>
    </source>
</evidence>
<feature type="compositionally biased region" description="Basic and acidic residues" evidence="6">
    <location>
        <begin position="358"/>
        <end position="376"/>
    </location>
</feature>
<feature type="chain" id="PRO_5038526369" evidence="7">
    <location>
        <begin position="23"/>
        <end position="383"/>
    </location>
</feature>
<keyword evidence="9" id="KW-1185">Reference proteome</keyword>
<feature type="domain" description="Chitin-binding type-2" evidence="8">
    <location>
        <begin position="32"/>
        <end position="89"/>
    </location>
</feature>
<dbReference type="PANTHER" id="PTHR23301">
    <property type="entry name" value="CHITIN BINDING PERITROPHIN-A"/>
    <property type="match status" value="1"/>
</dbReference>